<proteinExistence type="predicted"/>
<evidence type="ECO:0000313" key="1">
    <source>
        <dbReference type="EMBL" id="GEA44278.1"/>
    </source>
</evidence>
<organism evidence="1 2">
    <name type="scientific">Corynebacterium striatum</name>
    <dbReference type="NCBI Taxonomy" id="43770"/>
    <lineage>
        <taxon>Bacteria</taxon>
        <taxon>Bacillati</taxon>
        <taxon>Actinomycetota</taxon>
        <taxon>Actinomycetes</taxon>
        <taxon>Mycobacteriales</taxon>
        <taxon>Corynebacteriaceae</taxon>
        <taxon>Corynebacterium</taxon>
    </lineage>
</organism>
<dbReference type="EMBL" id="BJLD01000003">
    <property type="protein sequence ID" value="GEA44278.1"/>
    <property type="molecule type" value="Genomic_DNA"/>
</dbReference>
<reference evidence="1 2" key="1">
    <citation type="submission" date="2019-06" db="EMBL/GenBank/DDBJ databases">
        <title>Draft genome sequence of Corynebacterium striatum NBRC 15291.</title>
        <authorList>
            <person name="Miura T."/>
            <person name="Furukawa M."/>
            <person name="Shimamura M."/>
            <person name="Ohyama Y."/>
            <person name="Yamazoe A."/>
            <person name="Kawasaki H."/>
        </authorList>
    </citation>
    <scope>NUCLEOTIDE SEQUENCE [LARGE SCALE GENOMIC DNA]</scope>
    <source>
        <strain evidence="1 2">NBRC 15291</strain>
    </source>
</reference>
<comment type="caution">
    <text evidence="1">The sequence shown here is derived from an EMBL/GenBank/DDBJ whole genome shotgun (WGS) entry which is preliminary data.</text>
</comment>
<protein>
    <submittedName>
        <fullName evidence="1">Uncharacterized protein</fullName>
    </submittedName>
</protein>
<name>A0ABC9ZQ89_CORST</name>
<dbReference type="AlphaFoldDB" id="A0ABC9ZQ89"/>
<sequence length="63" mass="6982">MRDGLYLLRVKPLRQRIWASWSLIGCRVTSEPLAGRGWWSGGAGRLPKAAEEIRLLASTESTG</sequence>
<gene>
    <name evidence="1" type="ORF">Cst04h_24480</name>
</gene>
<evidence type="ECO:0000313" key="2">
    <source>
        <dbReference type="Proteomes" id="UP000315234"/>
    </source>
</evidence>
<dbReference type="Proteomes" id="UP000315234">
    <property type="component" value="Unassembled WGS sequence"/>
</dbReference>
<accession>A0ABC9ZQ89</accession>